<dbReference type="AlphaFoldDB" id="A0A1A9VGP7"/>
<feature type="transmembrane region" description="Helical" evidence="1">
    <location>
        <begin position="57"/>
        <end position="76"/>
    </location>
</feature>
<proteinExistence type="predicted"/>
<evidence type="ECO:0000313" key="3">
    <source>
        <dbReference type="Proteomes" id="UP000078200"/>
    </source>
</evidence>
<protein>
    <submittedName>
        <fullName evidence="2">Uncharacterized protein</fullName>
    </submittedName>
</protein>
<name>A0A1A9VGP7_GLOAU</name>
<feature type="transmembrane region" description="Helical" evidence="1">
    <location>
        <begin position="143"/>
        <end position="163"/>
    </location>
</feature>
<dbReference type="EnsemblMetazoa" id="GAUT036628-RA">
    <property type="protein sequence ID" value="GAUT036628-PA"/>
    <property type="gene ID" value="GAUT036628"/>
</dbReference>
<evidence type="ECO:0000256" key="1">
    <source>
        <dbReference type="SAM" id="Phobius"/>
    </source>
</evidence>
<accession>A0A1A9VGP7</accession>
<keyword evidence="1" id="KW-1133">Transmembrane helix</keyword>
<keyword evidence="3" id="KW-1185">Reference proteome</keyword>
<keyword evidence="1" id="KW-0472">Membrane</keyword>
<organism evidence="2 3">
    <name type="scientific">Glossina austeni</name>
    <name type="common">Savannah tsetse fly</name>
    <dbReference type="NCBI Taxonomy" id="7395"/>
    <lineage>
        <taxon>Eukaryota</taxon>
        <taxon>Metazoa</taxon>
        <taxon>Ecdysozoa</taxon>
        <taxon>Arthropoda</taxon>
        <taxon>Hexapoda</taxon>
        <taxon>Insecta</taxon>
        <taxon>Pterygota</taxon>
        <taxon>Neoptera</taxon>
        <taxon>Endopterygota</taxon>
        <taxon>Diptera</taxon>
        <taxon>Brachycera</taxon>
        <taxon>Muscomorpha</taxon>
        <taxon>Hippoboscoidea</taxon>
        <taxon>Glossinidae</taxon>
        <taxon>Glossina</taxon>
    </lineage>
</organism>
<dbReference type="VEuPathDB" id="VectorBase:GAUT036628"/>
<dbReference type="Proteomes" id="UP000078200">
    <property type="component" value="Unassembled WGS sequence"/>
</dbReference>
<reference evidence="2" key="1">
    <citation type="submission" date="2020-05" db="UniProtKB">
        <authorList>
            <consortium name="EnsemblMetazoa"/>
        </authorList>
    </citation>
    <scope>IDENTIFICATION</scope>
    <source>
        <strain evidence="2">TTRI</strain>
    </source>
</reference>
<sequence>MKEAKRKQKLRGLTFSKHQLLKVTARNVFENYVVDIEVNNKAAVLHSIETVTESIELVVVLIFLDSIGLAGLLAVLPRKMVVGDNNMTITVKAKHKTELVVSSIDRQPTLTPVLPPVHNIGSGLHNIRLMLQLELTALHTRCLLLNSAAILAMTVVYIINIYGAENCSDFYNVHKQTETQQCYHTILQFHELRLHILCDCEGSEPCDTAVDIDSDPGSFNGVGRGDCSEVGTLSGVD</sequence>
<keyword evidence="1" id="KW-0812">Transmembrane</keyword>
<evidence type="ECO:0000313" key="2">
    <source>
        <dbReference type="EnsemblMetazoa" id="GAUT036628-PA"/>
    </source>
</evidence>